<accession>A0A261Y472</accession>
<dbReference type="OrthoDB" id="413079at2759"/>
<feature type="transmembrane region" description="Helical" evidence="7">
    <location>
        <begin position="75"/>
        <end position="95"/>
    </location>
</feature>
<dbReference type="Gene3D" id="1.20.1250.20">
    <property type="entry name" value="MFS general substrate transporter like domains"/>
    <property type="match status" value="2"/>
</dbReference>
<evidence type="ECO:0000256" key="1">
    <source>
        <dbReference type="ARBA" id="ARBA00004127"/>
    </source>
</evidence>
<feature type="transmembrane region" description="Helical" evidence="7">
    <location>
        <begin position="216"/>
        <end position="241"/>
    </location>
</feature>
<dbReference type="InterPro" id="IPR051788">
    <property type="entry name" value="MFS_Transporter"/>
</dbReference>
<keyword evidence="6 7" id="KW-0472">Membrane</keyword>
<evidence type="ECO:0000313" key="10">
    <source>
        <dbReference type="Proteomes" id="UP000242875"/>
    </source>
</evidence>
<keyword evidence="3" id="KW-0813">Transport</keyword>
<dbReference type="PANTHER" id="PTHR23514:SF3">
    <property type="entry name" value="BYPASS OF STOP CODON PROTEIN 6"/>
    <property type="match status" value="1"/>
</dbReference>
<feature type="transmembrane region" description="Helical" evidence="7">
    <location>
        <begin position="16"/>
        <end position="41"/>
    </location>
</feature>
<sequence length="413" mass="44215">MSDGGFGVLLPSIKSYYAVSDGVVSALLMCNTAGFLVSAFLNGNIVDHLGQKTSLVLGVCAQDLAYMLLLWRAPFPAQCCFMVILGFGLGLVNAGTNVICVTLPKSLILLNMLHASYGLGALIGPLLASALLNNGRSWNYFYVCLVCFSFSALTALLSVFTIKPGPIVGREEAKSRIKLWRTKRGGGEPEVAMAGRSTAVALNEPKSSLLRRALNYPVTPIAAVYLLFYVGVEVSLGTWAYSYLTEYRHGNPVQMAHTVSGYWGGLMAGRVLLGWFTARFGERIMVLIYLGVIAGGTLVIWLVNNSIADGIVLFFTGFVLGPLYPTTVSLTSSLIPTYLFATAVGFIAAFGSGGGALFPFATGLMANRFGIWVLMPFMICMTVGMIALWASIPKKKGDPDASGPEHHGEENQQ</sequence>
<keyword evidence="10" id="KW-1185">Reference proteome</keyword>
<feature type="transmembrane region" description="Helical" evidence="7">
    <location>
        <begin position="338"/>
        <end position="357"/>
    </location>
</feature>
<organism evidence="9 10">
    <name type="scientific">Bifiguratus adelaidae</name>
    <dbReference type="NCBI Taxonomy" id="1938954"/>
    <lineage>
        <taxon>Eukaryota</taxon>
        <taxon>Fungi</taxon>
        <taxon>Fungi incertae sedis</taxon>
        <taxon>Mucoromycota</taxon>
        <taxon>Mucoromycotina</taxon>
        <taxon>Endogonomycetes</taxon>
        <taxon>Endogonales</taxon>
        <taxon>Endogonales incertae sedis</taxon>
        <taxon>Bifiguratus</taxon>
    </lineage>
</organism>
<dbReference type="InterPro" id="IPR011701">
    <property type="entry name" value="MFS"/>
</dbReference>
<dbReference type="EMBL" id="MVBO01000016">
    <property type="protein sequence ID" value="OZJ05405.1"/>
    <property type="molecule type" value="Genomic_DNA"/>
</dbReference>
<comment type="similarity">
    <text evidence="2">Belongs to the major facilitator superfamily.</text>
</comment>
<evidence type="ECO:0000256" key="7">
    <source>
        <dbReference type="SAM" id="Phobius"/>
    </source>
</evidence>
<dbReference type="GO" id="GO:0016020">
    <property type="term" value="C:membrane"/>
    <property type="evidence" value="ECO:0007669"/>
    <property type="project" value="TreeGrafter"/>
</dbReference>
<dbReference type="InterPro" id="IPR036259">
    <property type="entry name" value="MFS_trans_sf"/>
</dbReference>
<dbReference type="FunFam" id="1.20.1250.20:FF:000286">
    <property type="entry name" value="MFS efflux transporter"/>
    <property type="match status" value="1"/>
</dbReference>
<dbReference type="GO" id="GO:0022857">
    <property type="term" value="F:transmembrane transporter activity"/>
    <property type="evidence" value="ECO:0007669"/>
    <property type="project" value="InterPro"/>
</dbReference>
<comment type="subcellular location">
    <subcellularLocation>
        <location evidence="1">Endomembrane system</location>
        <topology evidence="1">Multi-pass membrane protein</topology>
    </subcellularLocation>
</comment>
<gene>
    <name evidence="9" type="ORF">BZG36_01985</name>
</gene>
<comment type="caution">
    <text evidence="9">The sequence shown here is derived from an EMBL/GenBank/DDBJ whole genome shotgun (WGS) entry which is preliminary data.</text>
</comment>
<evidence type="ECO:0000256" key="2">
    <source>
        <dbReference type="ARBA" id="ARBA00008335"/>
    </source>
</evidence>
<feature type="transmembrane region" description="Helical" evidence="7">
    <location>
        <begin position="369"/>
        <end position="390"/>
    </location>
</feature>
<reference evidence="9 10" key="1">
    <citation type="journal article" date="2017" name="Mycologia">
        <title>Bifiguratus adelaidae, gen. et sp. nov., a new member of Mucoromycotina in endophytic and soil-dwelling habitats.</title>
        <authorList>
            <person name="Torres-Cruz T.J."/>
            <person name="Billingsley Tobias T.L."/>
            <person name="Almatruk M."/>
            <person name="Hesse C."/>
            <person name="Kuske C.R."/>
            <person name="Desiro A."/>
            <person name="Benucci G.M."/>
            <person name="Bonito G."/>
            <person name="Stajich J.E."/>
            <person name="Dunlap C."/>
            <person name="Arnold A.E."/>
            <person name="Porras-Alfaro A."/>
        </authorList>
    </citation>
    <scope>NUCLEOTIDE SEQUENCE [LARGE SCALE GENOMIC DNA]</scope>
    <source>
        <strain evidence="9 10">AZ0501</strain>
    </source>
</reference>
<dbReference type="AlphaFoldDB" id="A0A261Y472"/>
<evidence type="ECO:0000256" key="4">
    <source>
        <dbReference type="ARBA" id="ARBA00022692"/>
    </source>
</evidence>
<dbReference type="Pfam" id="PF07690">
    <property type="entry name" value="MFS_1"/>
    <property type="match status" value="1"/>
</dbReference>
<keyword evidence="4 7" id="KW-0812">Transmembrane</keyword>
<feature type="domain" description="Major facilitator superfamily (MFS) profile" evidence="8">
    <location>
        <begin position="1"/>
        <end position="396"/>
    </location>
</feature>
<dbReference type="Proteomes" id="UP000242875">
    <property type="component" value="Unassembled WGS sequence"/>
</dbReference>
<evidence type="ECO:0000259" key="8">
    <source>
        <dbReference type="PROSITE" id="PS50850"/>
    </source>
</evidence>
<evidence type="ECO:0000256" key="5">
    <source>
        <dbReference type="ARBA" id="ARBA00022989"/>
    </source>
</evidence>
<keyword evidence="5 7" id="KW-1133">Transmembrane helix</keyword>
<evidence type="ECO:0000256" key="6">
    <source>
        <dbReference type="ARBA" id="ARBA00023136"/>
    </source>
</evidence>
<dbReference type="PANTHER" id="PTHR23514">
    <property type="entry name" value="BYPASS OF STOP CODON PROTEIN 6"/>
    <property type="match status" value="1"/>
</dbReference>
<evidence type="ECO:0000256" key="3">
    <source>
        <dbReference type="ARBA" id="ARBA00022448"/>
    </source>
</evidence>
<evidence type="ECO:0000313" key="9">
    <source>
        <dbReference type="EMBL" id="OZJ05405.1"/>
    </source>
</evidence>
<feature type="transmembrane region" description="Helical" evidence="7">
    <location>
        <begin position="140"/>
        <end position="162"/>
    </location>
</feature>
<dbReference type="PROSITE" id="PS50850">
    <property type="entry name" value="MFS"/>
    <property type="match status" value="1"/>
</dbReference>
<dbReference type="GO" id="GO:0012505">
    <property type="term" value="C:endomembrane system"/>
    <property type="evidence" value="ECO:0007669"/>
    <property type="project" value="UniProtKB-SubCell"/>
</dbReference>
<dbReference type="SUPFAM" id="SSF103473">
    <property type="entry name" value="MFS general substrate transporter"/>
    <property type="match status" value="1"/>
</dbReference>
<feature type="transmembrane region" description="Helical" evidence="7">
    <location>
        <begin position="285"/>
        <end position="304"/>
    </location>
</feature>
<feature type="transmembrane region" description="Helical" evidence="7">
    <location>
        <begin position="107"/>
        <end position="128"/>
    </location>
</feature>
<feature type="transmembrane region" description="Helical" evidence="7">
    <location>
        <begin position="310"/>
        <end position="331"/>
    </location>
</feature>
<proteinExistence type="inferred from homology"/>
<protein>
    <recommendedName>
        <fullName evidence="8">Major facilitator superfamily (MFS) profile domain-containing protein</fullName>
    </recommendedName>
</protein>
<name>A0A261Y472_9FUNG</name>
<dbReference type="InterPro" id="IPR020846">
    <property type="entry name" value="MFS_dom"/>
</dbReference>
<feature type="transmembrane region" description="Helical" evidence="7">
    <location>
        <begin position="53"/>
        <end position="69"/>
    </location>
</feature>